<evidence type="ECO:0000256" key="2">
    <source>
        <dbReference type="ARBA" id="ARBA00039140"/>
    </source>
</evidence>
<dbReference type="GO" id="GO:0006935">
    <property type="term" value="P:chemotaxis"/>
    <property type="evidence" value="ECO:0007669"/>
    <property type="project" value="UniProtKB-UniRule"/>
</dbReference>
<evidence type="ECO:0000256" key="1">
    <source>
        <dbReference type="ARBA" id="ARBA00022801"/>
    </source>
</evidence>
<feature type="domain" description="CheB-type methylesterase" evidence="5">
    <location>
        <begin position="115"/>
        <end position="305"/>
    </location>
</feature>
<dbReference type="GO" id="GO:0008984">
    <property type="term" value="F:protein-glutamate methylesterase activity"/>
    <property type="evidence" value="ECO:0007669"/>
    <property type="project" value="UniProtKB-EC"/>
</dbReference>
<dbReference type="AlphaFoldDB" id="A0AAW7XAE4"/>
<accession>A0AAW7XAE4</accession>
<proteinExistence type="predicted"/>
<keyword evidence="1 4" id="KW-0378">Hydrolase</keyword>
<keyword evidence="4" id="KW-0145">Chemotaxis</keyword>
<evidence type="ECO:0000259" key="5">
    <source>
        <dbReference type="PROSITE" id="PS50122"/>
    </source>
</evidence>
<reference evidence="6" key="1">
    <citation type="submission" date="2023-07" db="EMBL/GenBank/DDBJ databases">
        <title>Genome content predicts the carbon catabolic preferences of heterotrophic bacteria.</title>
        <authorList>
            <person name="Gralka M."/>
        </authorList>
    </citation>
    <scope>NUCLEOTIDE SEQUENCE</scope>
    <source>
        <strain evidence="6">I3M17_2</strain>
    </source>
</reference>
<dbReference type="Gene3D" id="3.40.50.180">
    <property type="entry name" value="Methylesterase CheB, C-terminal domain"/>
    <property type="match status" value="1"/>
</dbReference>
<dbReference type="PANTHER" id="PTHR42872">
    <property type="entry name" value="PROTEIN-GLUTAMATE METHYLESTERASE/PROTEIN-GLUTAMINE GLUTAMINASE"/>
    <property type="match status" value="1"/>
</dbReference>
<comment type="caution">
    <text evidence="6">The sequence shown here is derived from an EMBL/GenBank/DDBJ whole genome shotgun (WGS) entry which is preliminary data.</text>
</comment>
<protein>
    <recommendedName>
        <fullName evidence="2">protein-glutamate methylesterase</fullName>
        <ecNumber evidence="2">3.1.1.61</ecNumber>
    </recommendedName>
</protein>
<dbReference type="EMBL" id="JAUOPB010000010">
    <property type="protein sequence ID" value="MDO6423566.1"/>
    <property type="molecule type" value="Genomic_DNA"/>
</dbReference>
<sequence>MQALQLGVLADTSIHLSKLRELIVECGHEVVVAEQSRNFDALISVPHLDAWIVSLDLNTDLSLHVYEQIEESGVPVVFEDFEGGHMQAADRKKRFTHKISECIGWDKDPTSTVKPLAKYVWVLAASTGGPEAVNRFLKAVTRVPDNVALVYAQHIDSSIHTSLIRMLAKHDGWQLEPISSGKHIAAKHLYLISPDAQVEVTEGHMLMPQGEPWHGPYKPSVNQIVAKVARVYGNTSGVIVFSGMGDDGAKSCQYLKGSGGQVWVQSPLTCTVDSMPQSVKAIGKIDFEGSPEKLGQHFMEYFDSLAAQHAVGQ</sequence>
<organism evidence="6 7">
    <name type="scientific">Saccharophagus degradans</name>
    <dbReference type="NCBI Taxonomy" id="86304"/>
    <lineage>
        <taxon>Bacteria</taxon>
        <taxon>Pseudomonadati</taxon>
        <taxon>Pseudomonadota</taxon>
        <taxon>Gammaproteobacteria</taxon>
        <taxon>Cellvibrionales</taxon>
        <taxon>Cellvibrionaceae</taxon>
        <taxon>Saccharophagus</taxon>
    </lineage>
</organism>
<comment type="catalytic activity">
    <reaction evidence="3">
        <text>[protein]-L-glutamate 5-O-methyl ester + H2O = L-glutamyl-[protein] + methanol + H(+)</text>
        <dbReference type="Rhea" id="RHEA:23236"/>
        <dbReference type="Rhea" id="RHEA-COMP:10208"/>
        <dbReference type="Rhea" id="RHEA-COMP:10311"/>
        <dbReference type="ChEBI" id="CHEBI:15377"/>
        <dbReference type="ChEBI" id="CHEBI:15378"/>
        <dbReference type="ChEBI" id="CHEBI:17790"/>
        <dbReference type="ChEBI" id="CHEBI:29973"/>
        <dbReference type="ChEBI" id="CHEBI:82795"/>
        <dbReference type="EC" id="3.1.1.61"/>
    </reaction>
</comment>
<gene>
    <name evidence="6" type="ORF">Q4521_13880</name>
</gene>
<dbReference type="SUPFAM" id="SSF52738">
    <property type="entry name" value="Methylesterase CheB, C-terminal domain"/>
    <property type="match status" value="1"/>
</dbReference>
<dbReference type="InterPro" id="IPR000673">
    <property type="entry name" value="Sig_transdc_resp-reg_Me-estase"/>
</dbReference>
<dbReference type="PROSITE" id="PS50122">
    <property type="entry name" value="CHEB"/>
    <property type="match status" value="1"/>
</dbReference>
<feature type="active site" evidence="4">
    <location>
        <position position="126"/>
    </location>
</feature>
<dbReference type="GO" id="GO:0005737">
    <property type="term" value="C:cytoplasm"/>
    <property type="evidence" value="ECO:0007669"/>
    <property type="project" value="InterPro"/>
</dbReference>
<feature type="active site" evidence="4">
    <location>
        <position position="154"/>
    </location>
</feature>
<dbReference type="InterPro" id="IPR035909">
    <property type="entry name" value="CheB_C"/>
</dbReference>
<dbReference type="RefSeq" id="WP_280947025.1">
    <property type="nucleotide sequence ID" value="NZ_CP123764.1"/>
</dbReference>
<evidence type="ECO:0000313" key="6">
    <source>
        <dbReference type="EMBL" id="MDO6423566.1"/>
    </source>
</evidence>
<name>A0AAW7XAE4_9GAMM</name>
<dbReference type="EC" id="3.1.1.61" evidence="2"/>
<dbReference type="Proteomes" id="UP001169760">
    <property type="component" value="Unassembled WGS sequence"/>
</dbReference>
<dbReference type="GO" id="GO:0000156">
    <property type="term" value="F:phosphorelay response regulator activity"/>
    <property type="evidence" value="ECO:0007669"/>
    <property type="project" value="InterPro"/>
</dbReference>
<dbReference type="Pfam" id="PF01339">
    <property type="entry name" value="CheB_methylest"/>
    <property type="match status" value="1"/>
</dbReference>
<evidence type="ECO:0000256" key="4">
    <source>
        <dbReference type="PROSITE-ProRule" id="PRU00050"/>
    </source>
</evidence>
<evidence type="ECO:0000313" key="7">
    <source>
        <dbReference type="Proteomes" id="UP001169760"/>
    </source>
</evidence>
<feature type="active site" evidence="4">
    <location>
        <position position="247"/>
    </location>
</feature>
<evidence type="ECO:0000256" key="3">
    <source>
        <dbReference type="ARBA" id="ARBA00048267"/>
    </source>
</evidence>
<dbReference type="PANTHER" id="PTHR42872:SF6">
    <property type="entry name" value="PROTEIN-GLUTAMATE METHYLESTERASE_PROTEIN-GLUTAMINE GLUTAMINASE"/>
    <property type="match status" value="1"/>
</dbReference>